<evidence type="ECO:0000313" key="1">
    <source>
        <dbReference type="EMBL" id="KAI4858863.1"/>
    </source>
</evidence>
<reference evidence="1 2" key="1">
    <citation type="journal article" date="2022" name="New Phytol.">
        <title>Ecological generalism drives hyperdiversity of secondary metabolite gene clusters in xylarialean endophytes.</title>
        <authorList>
            <person name="Franco M.E.E."/>
            <person name="Wisecaver J.H."/>
            <person name="Arnold A.E."/>
            <person name="Ju Y.M."/>
            <person name="Slot J.C."/>
            <person name="Ahrendt S."/>
            <person name="Moore L.P."/>
            <person name="Eastman K.E."/>
            <person name="Scott K."/>
            <person name="Konkel Z."/>
            <person name="Mondo S.J."/>
            <person name="Kuo A."/>
            <person name="Hayes R.D."/>
            <person name="Haridas S."/>
            <person name="Andreopoulos B."/>
            <person name="Riley R."/>
            <person name="LaButti K."/>
            <person name="Pangilinan J."/>
            <person name="Lipzen A."/>
            <person name="Amirebrahimi M."/>
            <person name="Yan J."/>
            <person name="Adam C."/>
            <person name="Keymanesh K."/>
            <person name="Ng V."/>
            <person name="Louie K."/>
            <person name="Northen T."/>
            <person name="Drula E."/>
            <person name="Henrissat B."/>
            <person name="Hsieh H.M."/>
            <person name="Youens-Clark K."/>
            <person name="Lutzoni F."/>
            <person name="Miadlikowska J."/>
            <person name="Eastwood D.C."/>
            <person name="Hamelin R.C."/>
            <person name="Grigoriev I.V."/>
            <person name="U'Ren J.M."/>
        </authorList>
    </citation>
    <scope>NUCLEOTIDE SEQUENCE [LARGE SCALE GENOMIC DNA]</scope>
    <source>
        <strain evidence="1 2">CBS 119005</strain>
    </source>
</reference>
<dbReference type="Proteomes" id="UP001497700">
    <property type="component" value="Unassembled WGS sequence"/>
</dbReference>
<dbReference type="EMBL" id="MU393679">
    <property type="protein sequence ID" value="KAI4858863.1"/>
    <property type="molecule type" value="Genomic_DNA"/>
</dbReference>
<keyword evidence="2" id="KW-1185">Reference proteome</keyword>
<sequence>MDAYPGVMRGVFLAYLLWLLGYVFYNLYIHALSGYPGPFLRKVFSFPSVWEVFTGTSVRNIDALHKKYGSVVRVAPDALSFSSAQAWKDIYGFKQRRRQIPKDYKRFPPIDDVLPILFSSDTDHARMRKLISHAFSESALKEQIPLVVSHMREFIHQLRTRVNESKDLTIDINEWCNYLAFDIVTDLSFGEPLGALSRGAPDPYIDGFFKSCRLFPIIPLLYEYSFVRLLFNLSMKIQAVKGSQEMGYLATKEKVERRMSQDRTEKKDFMTYILHYNDEKGMSIPEIIGSTTVFVNAGGEATAACICATIYLLLKNPRAYARVKTEVCSSFQSERSIETSSLKHLDYLNAVIEESLRIYPPTPGNFSRRTDVSTEIDGHVVPPGTSVGVHQYSASHSPQNFLWPEQFAPERWLKHAPKEYENDIREAAQPWGVGPRNCVGKSVAALEIRMALALLLWSFDMELPEGSKGWAESQTYNIVWNRTPLYIRLIPTARYS</sequence>
<name>A0ACB9YHK4_9PEZI</name>
<gene>
    <name evidence="1" type="ORF">F4820DRAFT_462940</name>
</gene>
<organism evidence="1 2">
    <name type="scientific">Hypoxylon rubiginosum</name>
    <dbReference type="NCBI Taxonomy" id="110542"/>
    <lineage>
        <taxon>Eukaryota</taxon>
        <taxon>Fungi</taxon>
        <taxon>Dikarya</taxon>
        <taxon>Ascomycota</taxon>
        <taxon>Pezizomycotina</taxon>
        <taxon>Sordariomycetes</taxon>
        <taxon>Xylariomycetidae</taxon>
        <taxon>Xylariales</taxon>
        <taxon>Hypoxylaceae</taxon>
        <taxon>Hypoxylon</taxon>
    </lineage>
</organism>
<evidence type="ECO:0000313" key="2">
    <source>
        <dbReference type="Proteomes" id="UP001497700"/>
    </source>
</evidence>
<accession>A0ACB9YHK4</accession>
<protein>
    <submittedName>
        <fullName evidence="1">Benzoate 4-monooxygenase cytochrome P450</fullName>
    </submittedName>
</protein>
<comment type="caution">
    <text evidence="1">The sequence shown here is derived from an EMBL/GenBank/DDBJ whole genome shotgun (WGS) entry which is preliminary data.</text>
</comment>
<proteinExistence type="predicted"/>